<dbReference type="Proteomes" id="UP001209878">
    <property type="component" value="Unassembled WGS sequence"/>
</dbReference>
<dbReference type="Pfam" id="PF19432">
    <property type="entry name" value="RME-8_N"/>
    <property type="match status" value="1"/>
</dbReference>
<evidence type="ECO:0000313" key="3">
    <source>
        <dbReference type="EMBL" id="KAK2149778.1"/>
    </source>
</evidence>
<dbReference type="InterPro" id="IPR016024">
    <property type="entry name" value="ARM-type_fold"/>
</dbReference>
<dbReference type="EMBL" id="JAODUO010002904">
    <property type="protein sequence ID" value="KAK2149778.1"/>
    <property type="molecule type" value="Genomic_DNA"/>
</dbReference>
<evidence type="ECO:0000259" key="2">
    <source>
        <dbReference type="Pfam" id="PF19432"/>
    </source>
</evidence>
<dbReference type="AlphaFoldDB" id="A0AAD9JB28"/>
<dbReference type="Gene3D" id="1.25.10.10">
    <property type="entry name" value="Leucine-rich Repeat Variant"/>
    <property type="match status" value="1"/>
</dbReference>
<dbReference type="Gene3D" id="1.10.287.950">
    <property type="entry name" value="Methyl-accepting chemotaxis protein"/>
    <property type="match status" value="1"/>
</dbReference>
<dbReference type="PANTHER" id="PTHR36983">
    <property type="entry name" value="DNAJ HOMOLOG SUBFAMILY C MEMBER 13"/>
    <property type="match status" value="1"/>
</dbReference>
<dbReference type="InterPro" id="IPR011989">
    <property type="entry name" value="ARM-like"/>
</dbReference>
<dbReference type="InterPro" id="IPR044978">
    <property type="entry name" value="GRV2/DNAJC13"/>
</dbReference>
<proteinExistence type="predicted"/>
<evidence type="ECO:0000256" key="1">
    <source>
        <dbReference type="SAM" id="Coils"/>
    </source>
</evidence>
<feature type="domain" description="DnaJ homologue subfamily C GRV2/DNAJC13 N-terminal" evidence="2">
    <location>
        <begin position="160"/>
        <end position="234"/>
    </location>
</feature>
<keyword evidence="4" id="KW-1185">Reference proteome</keyword>
<dbReference type="SUPFAM" id="SSF48371">
    <property type="entry name" value="ARM repeat"/>
    <property type="match status" value="1"/>
</dbReference>
<protein>
    <recommendedName>
        <fullName evidence="2">DnaJ homologue subfamily C GRV2/DNAJC13 N-terminal domain-containing protein</fullName>
    </recommendedName>
</protein>
<dbReference type="GO" id="GO:2000641">
    <property type="term" value="P:regulation of early endosome to late endosome transport"/>
    <property type="evidence" value="ECO:0007669"/>
    <property type="project" value="InterPro"/>
</dbReference>
<dbReference type="PANTHER" id="PTHR36983:SF2">
    <property type="entry name" value="DNAJ HOMOLOG SUBFAMILY C MEMBER 13"/>
    <property type="match status" value="1"/>
</dbReference>
<dbReference type="GO" id="GO:0010008">
    <property type="term" value="C:endosome membrane"/>
    <property type="evidence" value="ECO:0007669"/>
    <property type="project" value="TreeGrafter"/>
</dbReference>
<comment type="caution">
    <text evidence="3">The sequence shown here is derived from an EMBL/GenBank/DDBJ whole genome shotgun (WGS) entry which is preliminary data.</text>
</comment>
<sequence length="534" mass="59670">MSQVCYVSGVEIQCIGHFKLLFSLLRVDGCARLQLHALEVISSVTCNQECVNDIAASNVLPFLLLLIYSLPQCRQLILETLHPLMSNTSLLKEAINKGGLIYLLDMFCNSTNPTLREQTAELFAKILSDKLVGPKVRIIVAKFLPAIFMDAMRESPEASVHMFEGSHENPELVWNDEAREKVSESVRKMAQSFSYSQRDNPDARWSIPESFAVVYTDVQGELIIGGVFLRIFIANPSWVLRRPKEFITELLEKWSQLVALPNPNGEVLEAITCAITSFFAAQSAMLDQVPQLGHLPKVFKAMTSRNDAVPKTALQIVQQLANSEVSNLVEKVSNFVEQVSNLVEQVSNLMEQVSNLVEQVSNLVEQVRNLVEQVSNLVEQVSNLVEQVSSLVEQVSNLMEKVRNRIEQVWNLLEQLRNLVEHVRNLVEQALKTEMVQFLVRLLEMGLEAQESPAATKAQVVKALKAMQKSLKFGDTVSAILDKYPIWAEYKDQKHDLFLSDRPTAGYLQGPATAGYLTSGATSTNSMPSVPPPM</sequence>
<dbReference type="GO" id="GO:0007032">
    <property type="term" value="P:endosome organization"/>
    <property type="evidence" value="ECO:0007669"/>
    <property type="project" value="InterPro"/>
</dbReference>
<dbReference type="GO" id="GO:0006898">
    <property type="term" value="P:receptor-mediated endocytosis"/>
    <property type="evidence" value="ECO:0007669"/>
    <property type="project" value="TreeGrafter"/>
</dbReference>
<accession>A0AAD9JB28</accession>
<organism evidence="3 4">
    <name type="scientific">Ridgeia piscesae</name>
    <name type="common">Tubeworm</name>
    <dbReference type="NCBI Taxonomy" id="27915"/>
    <lineage>
        <taxon>Eukaryota</taxon>
        <taxon>Metazoa</taxon>
        <taxon>Spiralia</taxon>
        <taxon>Lophotrochozoa</taxon>
        <taxon>Annelida</taxon>
        <taxon>Polychaeta</taxon>
        <taxon>Sedentaria</taxon>
        <taxon>Canalipalpata</taxon>
        <taxon>Sabellida</taxon>
        <taxon>Siboglinidae</taxon>
        <taxon>Ridgeia</taxon>
    </lineage>
</organism>
<name>A0AAD9JB28_RIDPI</name>
<keyword evidence="1" id="KW-0175">Coiled coil</keyword>
<gene>
    <name evidence="3" type="ORF">NP493_2921g00006</name>
</gene>
<dbReference type="InterPro" id="IPR045802">
    <property type="entry name" value="GRV2/DNAJC13_N"/>
</dbReference>
<evidence type="ECO:0000313" key="4">
    <source>
        <dbReference type="Proteomes" id="UP001209878"/>
    </source>
</evidence>
<reference evidence="3" key="1">
    <citation type="journal article" date="2023" name="Mol. Biol. Evol.">
        <title>Third-Generation Sequencing Reveals the Adaptive Role of the Epigenome in Three Deep-Sea Polychaetes.</title>
        <authorList>
            <person name="Perez M."/>
            <person name="Aroh O."/>
            <person name="Sun Y."/>
            <person name="Lan Y."/>
            <person name="Juniper S.K."/>
            <person name="Young C.R."/>
            <person name="Angers B."/>
            <person name="Qian P.Y."/>
        </authorList>
    </citation>
    <scope>NUCLEOTIDE SEQUENCE</scope>
    <source>
        <strain evidence="3">R07B-5</strain>
    </source>
</reference>
<feature type="coiled-coil region" evidence="1">
    <location>
        <begin position="339"/>
        <end position="433"/>
    </location>
</feature>